<dbReference type="EMBL" id="JACEGC010000003">
    <property type="protein sequence ID" value="MBC1193976.1"/>
    <property type="molecule type" value="Genomic_DNA"/>
</dbReference>
<protein>
    <submittedName>
        <fullName evidence="1">Uncharacterized protein</fullName>
    </submittedName>
</protein>
<evidence type="ECO:0000313" key="2">
    <source>
        <dbReference type="Proteomes" id="UP000525432"/>
    </source>
</evidence>
<name>A0A841V158_MICAE</name>
<dbReference type="Proteomes" id="UP000525432">
    <property type="component" value="Unassembled WGS sequence"/>
</dbReference>
<gene>
    <name evidence="1" type="ORF">H0901_01365</name>
</gene>
<organism evidence="1 2">
    <name type="scientific">Microcystis aeruginosa BLCC-F158</name>
    <dbReference type="NCBI Taxonomy" id="2755316"/>
    <lineage>
        <taxon>Bacteria</taxon>
        <taxon>Bacillati</taxon>
        <taxon>Cyanobacteriota</taxon>
        <taxon>Cyanophyceae</taxon>
        <taxon>Oscillatoriophycideae</taxon>
        <taxon>Chroococcales</taxon>
        <taxon>Microcystaceae</taxon>
        <taxon>Microcystis</taxon>
    </lineage>
</organism>
<reference evidence="1 2" key="1">
    <citation type="submission" date="2020-07" db="EMBL/GenBank/DDBJ databases">
        <title>Genomes of two Microcystis aeruginosa (Cyanobacteria) strains from Florida (USA) with disparate toxicogenic potential.</title>
        <authorList>
            <person name="Lefler F.W."/>
            <person name="Barbosa M."/>
            <person name="Berthold D.E."/>
            <person name="Laughinghouse H.D. IV."/>
        </authorList>
    </citation>
    <scope>NUCLEOTIDE SEQUENCE [LARGE SCALE GENOMIC DNA]</scope>
    <source>
        <strain evidence="1 2">BLCCF158</strain>
    </source>
</reference>
<evidence type="ECO:0000313" key="1">
    <source>
        <dbReference type="EMBL" id="MBC1193976.1"/>
    </source>
</evidence>
<sequence length="107" mass="12474">MSQVYHPILIHNPDINPYLYAAYEVWNCLKLGFNPELWRSRRTLNSLRYKYKGQKAVIVCNRPSLLKSNLSLLNNTFAFGLNKIYLLFDESEFIPSCVVAVSQFLIE</sequence>
<proteinExistence type="predicted"/>
<dbReference type="AlphaFoldDB" id="A0A841V158"/>
<comment type="caution">
    <text evidence="1">The sequence shown here is derived from an EMBL/GenBank/DDBJ whole genome shotgun (WGS) entry which is preliminary data.</text>
</comment>
<dbReference type="RefSeq" id="WP_185238294.1">
    <property type="nucleotide sequence ID" value="NZ_JACEGC010000003.1"/>
</dbReference>
<accession>A0A841V158</accession>